<sequence length="63" mass="6938">MSTRYSYKTETVPLIIYGKEIQASEHFHVISPNTSEAICRSSLTSQKDAVAAVEVASCAFLTR</sequence>
<name>A0A7U2EXN1_PHANO</name>
<dbReference type="EMBL" id="CP069026">
    <property type="protein sequence ID" value="QRC94642.1"/>
    <property type="molecule type" value="Genomic_DNA"/>
</dbReference>
<evidence type="ECO:0008006" key="3">
    <source>
        <dbReference type="Google" id="ProtNLM"/>
    </source>
</evidence>
<evidence type="ECO:0000313" key="1">
    <source>
        <dbReference type="EMBL" id="QRC94642.1"/>
    </source>
</evidence>
<protein>
    <recommendedName>
        <fullName evidence="3">Aldehyde dehydrogenase domain-containing protein</fullName>
    </recommendedName>
</protein>
<organism evidence="1 2">
    <name type="scientific">Phaeosphaeria nodorum (strain SN15 / ATCC MYA-4574 / FGSC 10173)</name>
    <name type="common">Glume blotch fungus</name>
    <name type="synonym">Parastagonospora nodorum</name>
    <dbReference type="NCBI Taxonomy" id="321614"/>
    <lineage>
        <taxon>Eukaryota</taxon>
        <taxon>Fungi</taxon>
        <taxon>Dikarya</taxon>
        <taxon>Ascomycota</taxon>
        <taxon>Pezizomycotina</taxon>
        <taxon>Dothideomycetes</taxon>
        <taxon>Pleosporomycetidae</taxon>
        <taxon>Pleosporales</taxon>
        <taxon>Pleosporineae</taxon>
        <taxon>Phaeosphaeriaceae</taxon>
        <taxon>Parastagonospora</taxon>
    </lineage>
</organism>
<dbReference type="InterPro" id="IPR016162">
    <property type="entry name" value="Ald_DH_N"/>
</dbReference>
<accession>A0A7U2EXN1</accession>
<evidence type="ECO:0000313" key="2">
    <source>
        <dbReference type="Proteomes" id="UP000663193"/>
    </source>
</evidence>
<dbReference type="Gene3D" id="3.40.605.10">
    <property type="entry name" value="Aldehyde Dehydrogenase, Chain A, domain 1"/>
    <property type="match status" value="1"/>
</dbReference>
<gene>
    <name evidence="1" type="ORF">JI435_406120</name>
</gene>
<dbReference type="VEuPathDB" id="FungiDB:JI435_406120"/>
<proteinExistence type="predicted"/>
<dbReference type="GO" id="GO:0016491">
    <property type="term" value="F:oxidoreductase activity"/>
    <property type="evidence" value="ECO:0007669"/>
    <property type="project" value="InterPro"/>
</dbReference>
<keyword evidence="2" id="KW-1185">Reference proteome</keyword>
<dbReference type="Proteomes" id="UP000663193">
    <property type="component" value="Chromosome 4"/>
</dbReference>
<dbReference type="AlphaFoldDB" id="A0A7U2EXN1"/>
<reference evidence="2" key="1">
    <citation type="journal article" date="2021" name="BMC Genomics">
        <title>Chromosome-level genome assembly and manually-curated proteome of model necrotroph Parastagonospora nodorum Sn15 reveals a genome-wide trove of candidate effector homologs, and redundancy of virulence-related functions within an accessory chromosome.</title>
        <authorList>
            <person name="Bertazzoni S."/>
            <person name="Jones D.A.B."/>
            <person name="Phan H.T."/>
            <person name="Tan K.-C."/>
            <person name="Hane J.K."/>
        </authorList>
    </citation>
    <scope>NUCLEOTIDE SEQUENCE [LARGE SCALE GENOMIC DNA]</scope>
    <source>
        <strain evidence="2">SN15 / ATCC MYA-4574 / FGSC 10173)</strain>
    </source>
</reference>
<dbReference type="InterPro" id="IPR016161">
    <property type="entry name" value="Ald_DH/histidinol_DH"/>
</dbReference>
<dbReference type="SUPFAM" id="SSF53720">
    <property type="entry name" value="ALDH-like"/>
    <property type="match status" value="1"/>
</dbReference>